<dbReference type="InterPro" id="IPR044730">
    <property type="entry name" value="RNase_H-like_dom_plant"/>
</dbReference>
<dbReference type="GO" id="GO:0004523">
    <property type="term" value="F:RNA-DNA hybrid ribonuclease activity"/>
    <property type="evidence" value="ECO:0007669"/>
    <property type="project" value="InterPro"/>
</dbReference>
<dbReference type="Gramene" id="C.cajan_02859.t">
    <property type="protein sequence ID" value="C.cajan_02859.t"/>
    <property type="gene ID" value="C.cajan_02859"/>
</dbReference>
<dbReference type="EMBL" id="CM003613">
    <property type="protein sequence ID" value="KYP56682.1"/>
    <property type="molecule type" value="Genomic_DNA"/>
</dbReference>
<dbReference type="Pfam" id="PF13456">
    <property type="entry name" value="RVT_3"/>
    <property type="match status" value="1"/>
</dbReference>
<dbReference type="PANTHER" id="PTHR47723:SF19">
    <property type="entry name" value="POLYNUCLEOTIDYL TRANSFERASE, RIBONUCLEASE H-LIKE SUPERFAMILY PROTEIN"/>
    <property type="match status" value="1"/>
</dbReference>
<organism evidence="2 3">
    <name type="scientific">Cajanus cajan</name>
    <name type="common">Pigeon pea</name>
    <name type="synonym">Cajanus indicus</name>
    <dbReference type="NCBI Taxonomy" id="3821"/>
    <lineage>
        <taxon>Eukaryota</taxon>
        <taxon>Viridiplantae</taxon>
        <taxon>Streptophyta</taxon>
        <taxon>Embryophyta</taxon>
        <taxon>Tracheophyta</taxon>
        <taxon>Spermatophyta</taxon>
        <taxon>Magnoliopsida</taxon>
        <taxon>eudicotyledons</taxon>
        <taxon>Gunneridae</taxon>
        <taxon>Pentapetalae</taxon>
        <taxon>rosids</taxon>
        <taxon>fabids</taxon>
        <taxon>Fabales</taxon>
        <taxon>Fabaceae</taxon>
        <taxon>Papilionoideae</taxon>
        <taxon>50 kb inversion clade</taxon>
        <taxon>NPAAA clade</taxon>
        <taxon>indigoferoid/millettioid clade</taxon>
        <taxon>Phaseoleae</taxon>
        <taxon>Cajanus</taxon>
    </lineage>
</organism>
<accession>A0A151SPM1</accession>
<dbReference type="CDD" id="cd06222">
    <property type="entry name" value="RNase_H_like"/>
    <property type="match status" value="1"/>
</dbReference>
<dbReference type="InterPro" id="IPR012337">
    <property type="entry name" value="RNaseH-like_sf"/>
</dbReference>
<dbReference type="InterPro" id="IPR002156">
    <property type="entry name" value="RNaseH_domain"/>
</dbReference>
<dbReference type="AlphaFoldDB" id="A0A151SPM1"/>
<dbReference type="PANTHER" id="PTHR47723">
    <property type="entry name" value="OS05G0353850 PROTEIN"/>
    <property type="match status" value="1"/>
</dbReference>
<evidence type="ECO:0000313" key="2">
    <source>
        <dbReference type="EMBL" id="KYP56682.1"/>
    </source>
</evidence>
<proteinExistence type="predicted"/>
<sequence>MPTYTMQSTLIPKGICDKLKSIQRRFIWNDRQDSRGWHSISWGTCFAGGLKTNVRRQNCGMSEDNLCVICHTAAEEDIYILRDCPLVYPIWCSLLKEYNRSLGGGFFTSNFTEWINSHTTSSSILWNSIFGITIWSIRKVRNEVIFANWVWKEEEVIKKVKFLVLEVDQHWKVGDYRLLQGEDRLTVWVSPPVGWLKFNVDAAVRLGGTQVGCGGVLRDEKGTWVRGFCRKLEPCSIMEAEMHAVLTSLETAWEYGTKYLCIETDYREVSAAFNNGLP</sequence>
<feature type="domain" description="RNase H type-1" evidence="1">
    <location>
        <begin position="199"/>
        <end position="275"/>
    </location>
</feature>
<dbReference type="Gene3D" id="3.30.420.10">
    <property type="entry name" value="Ribonuclease H-like superfamily/Ribonuclease H"/>
    <property type="match status" value="1"/>
</dbReference>
<name>A0A151SPM1_CAJCA</name>
<gene>
    <name evidence="2" type="ORF">KK1_002927</name>
</gene>
<dbReference type="SUPFAM" id="SSF53098">
    <property type="entry name" value="Ribonuclease H-like"/>
    <property type="match status" value="1"/>
</dbReference>
<evidence type="ECO:0000313" key="3">
    <source>
        <dbReference type="Proteomes" id="UP000075243"/>
    </source>
</evidence>
<dbReference type="Proteomes" id="UP000075243">
    <property type="component" value="Chromosome 11"/>
</dbReference>
<dbReference type="InterPro" id="IPR053151">
    <property type="entry name" value="RNase_H-like"/>
</dbReference>
<dbReference type="InterPro" id="IPR036397">
    <property type="entry name" value="RNaseH_sf"/>
</dbReference>
<protein>
    <submittedName>
        <fullName evidence="2">Ribonuclease H protein At1g65750 family</fullName>
    </submittedName>
</protein>
<evidence type="ECO:0000259" key="1">
    <source>
        <dbReference type="Pfam" id="PF13456"/>
    </source>
</evidence>
<dbReference type="GO" id="GO:0003676">
    <property type="term" value="F:nucleic acid binding"/>
    <property type="evidence" value="ECO:0007669"/>
    <property type="project" value="InterPro"/>
</dbReference>
<reference evidence="2 3" key="1">
    <citation type="journal article" date="2012" name="Nat. Biotechnol.">
        <title>Draft genome sequence of pigeonpea (Cajanus cajan), an orphan legume crop of resource-poor farmers.</title>
        <authorList>
            <person name="Varshney R.K."/>
            <person name="Chen W."/>
            <person name="Li Y."/>
            <person name="Bharti A.K."/>
            <person name="Saxena R.K."/>
            <person name="Schlueter J.A."/>
            <person name="Donoghue M.T."/>
            <person name="Azam S."/>
            <person name="Fan G."/>
            <person name="Whaley A.M."/>
            <person name="Farmer A.D."/>
            <person name="Sheridan J."/>
            <person name="Iwata A."/>
            <person name="Tuteja R."/>
            <person name="Penmetsa R.V."/>
            <person name="Wu W."/>
            <person name="Upadhyaya H.D."/>
            <person name="Yang S.P."/>
            <person name="Shah T."/>
            <person name="Saxena K.B."/>
            <person name="Michael T."/>
            <person name="McCombie W.R."/>
            <person name="Yang B."/>
            <person name="Zhang G."/>
            <person name="Yang H."/>
            <person name="Wang J."/>
            <person name="Spillane C."/>
            <person name="Cook D.R."/>
            <person name="May G.D."/>
            <person name="Xu X."/>
            <person name="Jackson S.A."/>
        </authorList>
    </citation>
    <scope>NUCLEOTIDE SEQUENCE [LARGE SCALE GENOMIC DNA]</scope>
    <source>
        <strain evidence="3">cv. Asha</strain>
    </source>
</reference>
<keyword evidence="3" id="KW-1185">Reference proteome</keyword>